<dbReference type="AlphaFoldDB" id="A0A918FUV6"/>
<dbReference type="Proteomes" id="UP000606194">
    <property type="component" value="Unassembled WGS sequence"/>
</dbReference>
<evidence type="ECO:0000313" key="2">
    <source>
        <dbReference type="EMBL" id="GGR82645.1"/>
    </source>
</evidence>
<proteinExistence type="predicted"/>
<evidence type="ECO:0000313" key="3">
    <source>
        <dbReference type="Proteomes" id="UP000606194"/>
    </source>
</evidence>
<protein>
    <recommendedName>
        <fullName evidence="1">TniQ domain-containing protein</fullName>
    </recommendedName>
</protein>
<organism evidence="2 3">
    <name type="scientific">Streptomyces humidus</name>
    <dbReference type="NCBI Taxonomy" id="52259"/>
    <lineage>
        <taxon>Bacteria</taxon>
        <taxon>Bacillati</taxon>
        <taxon>Actinomycetota</taxon>
        <taxon>Actinomycetes</taxon>
        <taxon>Kitasatosporales</taxon>
        <taxon>Streptomycetaceae</taxon>
        <taxon>Streptomyces</taxon>
    </lineage>
</organism>
<feature type="domain" description="TniQ" evidence="1">
    <location>
        <begin position="46"/>
        <end position="176"/>
    </location>
</feature>
<gene>
    <name evidence="2" type="ORF">GCM10010269_22310</name>
</gene>
<reference evidence="2" key="2">
    <citation type="submission" date="2020-09" db="EMBL/GenBank/DDBJ databases">
        <authorList>
            <person name="Sun Q."/>
            <person name="Ohkuma M."/>
        </authorList>
    </citation>
    <scope>NUCLEOTIDE SEQUENCE</scope>
    <source>
        <strain evidence="2">JCM 4386</strain>
    </source>
</reference>
<name>A0A918FUV6_9ACTN</name>
<dbReference type="InterPro" id="IPR009492">
    <property type="entry name" value="TniQ"/>
</dbReference>
<evidence type="ECO:0000259" key="1">
    <source>
        <dbReference type="Pfam" id="PF06527"/>
    </source>
</evidence>
<comment type="caution">
    <text evidence="2">The sequence shown here is derived from an EMBL/GenBank/DDBJ whole genome shotgun (WGS) entry which is preliminary data.</text>
</comment>
<keyword evidence="3" id="KW-1185">Reference proteome</keyword>
<accession>A0A918FUV6</accession>
<sequence>MRCARDPGRAARGRLVAHAVLVGGVMADRTGVWGPRLRLRVPVPHLAGESTGSFVNRLAHAHELELGDLLDRVGTGRQPVNPRLPALAELYVNRAALDHLAVLSGRTPHRLQLALTNLQARFLLPGDDPARWQWPFEVREGHVVRCCDLCALARGVGEAAWLMWPDPWRVCLRHRRFTDDHRGQDPHVVALEGLPEVVRAHADRLRLERRFGAAGAELFADGFQMVARWWERTPDVWSWTQRAWRAGLEARELRTGPLVIYPEAVQLAREMLRYEQRGERTPAARAVWVQDVQQLMAGWGLEDVDGWGELAQWLDHHAQPAAAPFADGAGGARRRRRRVLAVGHSRLAEPSGSLRERSCMV</sequence>
<dbReference type="Pfam" id="PF06527">
    <property type="entry name" value="TniQ"/>
    <property type="match status" value="1"/>
</dbReference>
<dbReference type="EMBL" id="BMTL01000007">
    <property type="protein sequence ID" value="GGR82645.1"/>
    <property type="molecule type" value="Genomic_DNA"/>
</dbReference>
<reference evidence="2" key="1">
    <citation type="journal article" date="2014" name="Int. J. Syst. Evol. Microbiol.">
        <title>Complete genome sequence of Corynebacterium casei LMG S-19264T (=DSM 44701T), isolated from a smear-ripened cheese.</title>
        <authorList>
            <consortium name="US DOE Joint Genome Institute (JGI-PGF)"/>
            <person name="Walter F."/>
            <person name="Albersmeier A."/>
            <person name="Kalinowski J."/>
            <person name="Ruckert C."/>
        </authorList>
    </citation>
    <scope>NUCLEOTIDE SEQUENCE</scope>
    <source>
        <strain evidence="2">JCM 4386</strain>
    </source>
</reference>